<protein>
    <submittedName>
        <fullName evidence="1">Unannotated protein</fullName>
    </submittedName>
</protein>
<dbReference type="EMBL" id="CAEZYR010000231">
    <property type="protein sequence ID" value="CAB4776140.1"/>
    <property type="molecule type" value="Genomic_DNA"/>
</dbReference>
<organism evidence="1">
    <name type="scientific">freshwater metagenome</name>
    <dbReference type="NCBI Taxonomy" id="449393"/>
    <lineage>
        <taxon>unclassified sequences</taxon>
        <taxon>metagenomes</taxon>
        <taxon>ecological metagenomes</taxon>
    </lineage>
</organism>
<dbReference type="SUPFAM" id="SSF160104">
    <property type="entry name" value="Acetoacetate decarboxylase-like"/>
    <property type="match status" value="1"/>
</dbReference>
<gene>
    <name evidence="1" type="ORF">UFOPK2754_03381</name>
    <name evidence="2" type="ORF">UFOPK3543_02038</name>
</gene>
<proteinExistence type="predicted"/>
<dbReference type="AlphaFoldDB" id="A0A6J6VVD2"/>
<dbReference type="InterPro" id="IPR023375">
    <property type="entry name" value="ADC_dom_sf"/>
</dbReference>
<reference evidence="1" key="1">
    <citation type="submission" date="2020-05" db="EMBL/GenBank/DDBJ databases">
        <authorList>
            <person name="Chiriac C."/>
            <person name="Salcher M."/>
            <person name="Ghai R."/>
            <person name="Kavagutti S V."/>
        </authorList>
    </citation>
    <scope>NUCLEOTIDE SEQUENCE</scope>
</reference>
<dbReference type="EMBL" id="CAFBMH010000086">
    <property type="protein sequence ID" value="CAB4920230.1"/>
    <property type="molecule type" value="Genomic_DNA"/>
</dbReference>
<accession>A0A6J6VVD2</accession>
<evidence type="ECO:0000313" key="2">
    <source>
        <dbReference type="EMBL" id="CAB4920230.1"/>
    </source>
</evidence>
<evidence type="ECO:0000313" key="1">
    <source>
        <dbReference type="EMBL" id="CAB4776140.1"/>
    </source>
</evidence>
<name>A0A6J6VVD2_9ZZZZ</name>
<dbReference type="Gene3D" id="2.40.400.10">
    <property type="entry name" value="Acetoacetate decarboxylase-like"/>
    <property type="match status" value="1"/>
</dbReference>
<sequence length="246" mass="26461">MLAGTASVDEFAGHAPTMASFDSGGCNFRDVLVFQAMFEIGIDGRQASLPPGLHPTNPPTAVFQAWHCPQSPWGPFTLAQARVGCRSGLRPRGMTQGCVVDNPEAAESLRSSWGLPVRLGEVRLDTSYHDVALEVAIDGRSAFAVHAVDPTPLGEDDVSYATTVSLAHTPRGLRLVQIDTDLAVRRAERVTLRRPSFDAAVFGVHHSVRLTHPVAASLCRGELDLHPLRYVCLPDVLAFTGTESVD</sequence>